<sequence>MTEPVIQTKGLSKVYRGRAAVEALDLHIAEGDIYGFLGPNGAGKTTTIRMLLGLIKPTRGSIRILGKELRKNKLQVLRQVGSLVEYPSYYGHLSAVQNLEAIRRILDVPAIRIAEVLDIVSLTKEARRPVRGFSLGMKQRLGIAAALLGSPKLLILDEPTNGLDPAGIQEIRELIKDMPRQHGMTVLVSSHLLGEVEQMAGTVGIIREGRMVYQDTIHNLRLQSAQGIRLSVSEPDKALGIVQSVGWECTLQEGMLHCAGVSDRDVARLVRLLVELDHDIYRVEEQRKSLEDIFMRIVGKGVS</sequence>
<evidence type="ECO:0000256" key="1">
    <source>
        <dbReference type="ARBA" id="ARBA00005417"/>
    </source>
</evidence>
<dbReference type="EMBL" id="VDCQ01000025">
    <property type="protein sequence ID" value="TNJ64869.1"/>
    <property type="molecule type" value="Genomic_DNA"/>
</dbReference>
<keyword evidence="2" id="KW-0813">Transport</keyword>
<dbReference type="CDD" id="cd03268">
    <property type="entry name" value="ABC_BcrA_bacitracin_resist"/>
    <property type="match status" value="1"/>
</dbReference>
<feature type="domain" description="ABC transporter" evidence="5">
    <location>
        <begin position="6"/>
        <end position="233"/>
    </location>
</feature>
<evidence type="ECO:0000256" key="2">
    <source>
        <dbReference type="ARBA" id="ARBA00022448"/>
    </source>
</evidence>
<dbReference type="InterPro" id="IPR003439">
    <property type="entry name" value="ABC_transporter-like_ATP-bd"/>
</dbReference>
<dbReference type="InterPro" id="IPR027417">
    <property type="entry name" value="P-loop_NTPase"/>
</dbReference>
<dbReference type="Proteomes" id="UP000307943">
    <property type="component" value="Unassembled WGS sequence"/>
</dbReference>
<dbReference type="SMART" id="SM00382">
    <property type="entry name" value="AAA"/>
    <property type="match status" value="1"/>
</dbReference>
<evidence type="ECO:0000313" key="7">
    <source>
        <dbReference type="Proteomes" id="UP000307943"/>
    </source>
</evidence>
<dbReference type="InterPro" id="IPR003593">
    <property type="entry name" value="AAA+_ATPase"/>
</dbReference>
<dbReference type="GO" id="GO:0016887">
    <property type="term" value="F:ATP hydrolysis activity"/>
    <property type="evidence" value="ECO:0007669"/>
    <property type="project" value="InterPro"/>
</dbReference>
<comment type="caution">
    <text evidence="6">The sequence shown here is derived from an EMBL/GenBank/DDBJ whole genome shotgun (WGS) entry which is preliminary data.</text>
</comment>
<dbReference type="PANTHER" id="PTHR43335">
    <property type="entry name" value="ABC TRANSPORTER, ATP-BINDING PROTEIN"/>
    <property type="match status" value="1"/>
</dbReference>
<evidence type="ECO:0000256" key="4">
    <source>
        <dbReference type="ARBA" id="ARBA00022840"/>
    </source>
</evidence>
<dbReference type="GO" id="GO:0005524">
    <property type="term" value="F:ATP binding"/>
    <property type="evidence" value="ECO:0007669"/>
    <property type="project" value="UniProtKB-KW"/>
</dbReference>
<evidence type="ECO:0000259" key="5">
    <source>
        <dbReference type="PROSITE" id="PS50893"/>
    </source>
</evidence>
<proteinExistence type="inferred from homology"/>
<name>A0A5C4T933_9BACL</name>
<accession>A0A5C4T933</accession>
<dbReference type="Pfam" id="PF00005">
    <property type="entry name" value="ABC_tran"/>
    <property type="match status" value="1"/>
</dbReference>
<gene>
    <name evidence="6" type="ORF">FE784_18605</name>
</gene>
<evidence type="ECO:0000256" key="3">
    <source>
        <dbReference type="ARBA" id="ARBA00022741"/>
    </source>
</evidence>
<dbReference type="AlphaFoldDB" id="A0A5C4T933"/>
<dbReference type="OrthoDB" id="9804819at2"/>
<dbReference type="PROSITE" id="PS50893">
    <property type="entry name" value="ABC_TRANSPORTER_2"/>
    <property type="match status" value="1"/>
</dbReference>
<protein>
    <submittedName>
        <fullName evidence="6">ABC transporter ATP-binding protein</fullName>
    </submittedName>
</protein>
<keyword evidence="3" id="KW-0547">Nucleotide-binding</keyword>
<reference evidence="6 7" key="1">
    <citation type="submission" date="2019-05" db="EMBL/GenBank/DDBJ databases">
        <title>We sequenced the genome of Paenibacillus hemerocallicola KCTC 33185 for further insight into its adaptation and study the phylogeny of Paenibacillus.</title>
        <authorList>
            <person name="Narsing Rao M.P."/>
        </authorList>
    </citation>
    <scope>NUCLEOTIDE SEQUENCE [LARGE SCALE GENOMIC DNA]</scope>
    <source>
        <strain evidence="6 7">KCTC 33185</strain>
    </source>
</reference>
<evidence type="ECO:0000313" key="6">
    <source>
        <dbReference type="EMBL" id="TNJ64869.1"/>
    </source>
</evidence>
<keyword evidence="7" id="KW-1185">Reference proteome</keyword>
<keyword evidence="4 6" id="KW-0067">ATP-binding</keyword>
<organism evidence="6 7">
    <name type="scientific">Paenibacillus hemerocallicola</name>
    <dbReference type="NCBI Taxonomy" id="1172614"/>
    <lineage>
        <taxon>Bacteria</taxon>
        <taxon>Bacillati</taxon>
        <taxon>Bacillota</taxon>
        <taxon>Bacilli</taxon>
        <taxon>Bacillales</taxon>
        <taxon>Paenibacillaceae</taxon>
        <taxon>Paenibacillus</taxon>
    </lineage>
</organism>
<dbReference type="RefSeq" id="WP_139603743.1">
    <property type="nucleotide sequence ID" value="NZ_VDCQ01000025.1"/>
</dbReference>
<dbReference type="InterPro" id="IPR017871">
    <property type="entry name" value="ABC_transporter-like_CS"/>
</dbReference>
<dbReference type="PROSITE" id="PS00211">
    <property type="entry name" value="ABC_TRANSPORTER_1"/>
    <property type="match status" value="1"/>
</dbReference>
<comment type="similarity">
    <text evidence="1">Belongs to the ABC transporter superfamily.</text>
</comment>
<dbReference type="PANTHER" id="PTHR43335:SF4">
    <property type="entry name" value="ABC TRANSPORTER, ATP-BINDING PROTEIN"/>
    <property type="match status" value="1"/>
</dbReference>
<dbReference type="Gene3D" id="3.40.50.300">
    <property type="entry name" value="P-loop containing nucleotide triphosphate hydrolases"/>
    <property type="match status" value="1"/>
</dbReference>
<dbReference type="SUPFAM" id="SSF52540">
    <property type="entry name" value="P-loop containing nucleoside triphosphate hydrolases"/>
    <property type="match status" value="1"/>
</dbReference>